<dbReference type="SUPFAM" id="SSF55144">
    <property type="entry name" value="LigT-like"/>
    <property type="match status" value="1"/>
</dbReference>
<dbReference type="Gene3D" id="3.90.1140.10">
    <property type="entry name" value="Cyclic phosphodiesterase"/>
    <property type="match status" value="1"/>
</dbReference>
<keyword evidence="2" id="KW-1185">Reference proteome</keyword>
<keyword evidence="1" id="KW-0436">Ligase</keyword>
<sequence length="187" mass="21489">MMYAVELFFDEKLEHGIRMIWDGLKSERITPNMADIKGLRPHLTLGVYDAALPAEEFVDAFQTFAGGLRSFNVNFETISFFSSSSVVFTPPRMTKDLFTLHQNYYQALGSYNEHAHELYLPGRWVPHCTLAMELNNGQLVDTLRYCSEHFQAMNGRLTEICVEKMEVNDEGHVSERLFSVPLKGERE</sequence>
<dbReference type="RefSeq" id="WP_379749954.1">
    <property type="nucleotide sequence ID" value="NZ_JBHTCP010000039.1"/>
</dbReference>
<dbReference type="PANTHER" id="PTHR36039:SF2">
    <property type="entry name" value="RNA LIGASE_CYCLIC NUCLEOTIDE PHOSPHODIESTERASE FAMILY PROTEIN"/>
    <property type="match status" value="1"/>
</dbReference>
<dbReference type="PANTHER" id="PTHR36039">
    <property type="match status" value="1"/>
</dbReference>
<accession>A0ABW2NSU9</accession>
<proteinExistence type="predicted"/>
<organism evidence="1 2">
    <name type="scientific">Fictibacillus iocasae</name>
    <dbReference type="NCBI Taxonomy" id="2715437"/>
    <lineage>
        <taxon>Bacteria</taxon>
        <taxon>Bacillati</taxon>
        <taxon>Bacillota</taxon>
        <taxon>Bacilli</taxon>
        <taxon>Bacillales</taxon>
        <taxon>Fictibacillaceae</taxon>
        <taxon>Fictibacillus</taxon>
    </lineage>
</organism>
<evidence type="ECO:0000313" key="2">
    <source>
        <dbReference type="Proteomes" id="UP001596549"/>
    </source>
</evidence>
<name>A0ABW2NSU9_9BACL</name>
<gene>
    <name evidence="1" type="ORF">ACFQPF_12040</name>
</gene>
<evidence type="ECO:0000313" key="1">
    <source>
        <dbReference type="EMBL" id="MFC7372405.1"/>
    </source>
</evidence>
<dbReference type="EMBL" id="JBHTCP010000039">
    <property type="protein sequence ID" value="MFC7372405.1"/>
    <property type="molecule type" value="Genomic_DNA"/>
</dbReference>
<dbReference type="Pfam" id="PF13563">
    <property type="entry name" value="2_5_RNA_ligase2"/>
    <property type="match status" value="1"/>
</dbReference>
<dbReference type="Proteomes" id="UP001596549">
    <property type="component" value="Unassembled WGS sequence"/>
</dbReference>
<comment type="caution">
    <text evidence="1">The sequence shown here is derived from an EMBL/GenBank/DDBJ whole genome shotgun (WGS) entry which is preliminary data.</text>
</comment>
<dbReference type="GO" id="GO:0016874">
    <property type="term" value="F:ligase activity"/>
    <property type="evidence" value="ECO:0007669"/>
    <property type="project" value="UniProtKB-KW"/>
</dbReference>
<protein>
    <submittedName>
        <fullName evidence="1">2'-5' RNA ligase family protein</fullName>
    </submittedName>
</protein>
<dbReference type="InterPro" id="IPR009097">
    <property type="entry name" value="Cyclic_Pdiesterase"/>
</dbReference>
<reference evidence="2" key="1">
    <citation type="journal article" date="2019" name="Int. J. Syst. Evol. Microbiol.">
        <title>The Global Catalogue of Microorganisms (GCM) 10K type strain sequencing project: providing services to taxonomists for standard genome sequencing and annotation.</title>
        <authorList>
            <consortium name="The Broad Institute Genomics Platform"/>
            <consortium name="The Broad Institute Genome Sequencing Center for Infectious Disease"/>
            <person name="Wu L."/>
            <person name="Ma J."/>
        </authorList>
    </citation>
    <scope>NUCLEOTIDE SEQUENCE [LARGE SCALE GENOMIC DNA]</scope>
    <source>
        <strain evidence="2">NBRC 106396</strain>
    </source>
</reference>